<name>X1UAG5_9ZZZZ</name>
<protein>
    <recommendedName>
        <fullName evidence="3">Chemotaxis methyl-accepting receptor HlyB-like 4HB MCP domain-containing protein</fullName>
    </recommendedName>
</protein>
<organism evidence="2">
    <name type="scientific">marine sediment metagenome</name>
    <dbReference type="NCBI Taxonomy" id="412755"/>
    <lineage>
        <taxon>unclassified sequences</taxon>
        <taxon>metagenomes</taxon>
        <taxon>ecological metagenomes</taxon>
    </lineage>
</organism>
<evidence type="ECO:0000256" key="1">
    <source>
        <dbReference type="SAM" id="Phobius"/>
    </source>
</evidence>
<feature type="transmembrane region" description="Helical" evidence="1">
    <location>
        <begin position="166"/>
        <end position="188"/>
    </location>
</feature>
<sequence>MKIKTKLLLSAGASIVLAVVLGAIVLATHRQVDQAMANGETAVQVFEAVAELDHLSSDYVLHGEDRARIQWYSRHESLVDLTVAEESGESIGQNLEALEATFAQLVANRERQAANEAEMATVEALEERLVAQLSLQSQSLTADATQLADASRAEISSAHQRATVSILALVGVLLAIVAGTSVAVFLSIGNPITKLTSAAE</sequence>
<keyword evidence="1" id="KW-0812">Transmembrane</keyword>
<dbReference type="AlphaFoldDB" id="X1UAG5"/>
<evidence type="ECO:0000313" key="2">
    <source>
        <dbReference type="EMBL" id="GAJ14454.1"/>
    </source>
</evidence>
<evidence type="ECO:0008006" key="3">
    <source>
        <dbReference type="Google" id="ProtNLM"/>
    </source>
</evidence>
<gene>
    <name evidence="2" type="ORF">S12H4_51521</name>
</gene>
<comment type="caution">
    <text evidence="2">The sequence shown here is derived from an EMBL/GenBank/DDBJ whole genome shotgun (WGS) entry which is preliminary data.</text>
</comment>
<dbReference type="EMBL" id="BARW01032566">
    <property type="protein sequence ID" value="GAJ14454.1"/>
    <property type="molecule type" value="Genomic_DNA"/>
</dbReference>
<feature type="non-terminal residue" evidence="2">
    <location>
        <position position="200"/>
    </location>
</feature>
<accession>X1UAG5</accession>
<keyword evidence="1" id="KW-1133">Transmembrane helix</keyword>
<keyword evidence="1" id="KW-0472">Membrane</keyword>
<reference evidence="2" key="1">
    <citation type="journal article" date="2014" name="Front. Microbiol.">
        <title>High frequency of phylogenetically diverse reductive dehalogenase-homologous genes in deep subseafloor sedimentary metagenomes.</title>
        <authorList>
            <person name="Kawai M."/>
            <person name="Futagami T."/>
            <person name="Toyoda A."/>
            <person name="Takaki Y."/>
            <person name="Nishi S."/>
            <person name="Hori S."/>
            <person name="Arai W."/>
            <person name="Tsubouchi T."/>
            <person name="Morono Y."/>
            <person name="Uchiyama I."/>
            <person name="Ito T."/>
            <person name="Fujiyama A."/>
            <person name="Inagaki F."/>
            <person name="Takami H."/>
        </authorList>
    </citation>
    <scope>NUCLEOTIDE SEQUENCE</scope>
    <source>
        <strain evidence="2">Expedition CK06-06</strain>
    </source>
</reference>
<proteinExistence type="predicted"/>